<keyword evidence="14" id="KW-1207">Sterol metabolism</keyword>
<keyword evidence="12" id="KW-0756">Sterol biosynthesis</keyword>
<keyword evidence="13 17" id="KW-0472">Membrane</keyword>
<evidence type="ECO:0000256" key="14">
    <source>
        <dbReference type="ARBA" id="ARBA00023166"/>
    </source>
</evidence>
<keyword evidence="15" id="KW-0753">Steroid metabolism</keyword>
<evidence type="ECO:0000259" key="19">
    <source>
        <dbReference type="PROSITE" id="PS51384"/>
    </source>
</evidence>
<sequence length="650" mass="73950">MFAVFDVWDFLILLALAIGSFLYFKGKDFTFFSKTREVEKDTTPVQQVSAYINTRNFVEKMILNNKHVIIFYGSQTGTAEDYANGLAKELQEYGLESIAADLDDYDMDNLNSLPSDRFVIFLLATYGEGEPTDNAAAFYSGLMESNENLENVHFALFGLGNTTYEHYNKVGNDVFDKLVKLNAAPLIEKGLGDADKSMEEDFLTWKETLIPELCIFFKIPPIKKNRKECIYKLIELDFTDIKPKTRWGSKNPNVYDANNPYYTKIVGYKNLTPYADRVCMKIDLQIEKDLAYQTGDHLGVLPENDPDKVLLLATLLGICEKLDEMFNLIPVDPSSKKSIFPCPTTHRIALTNFIDILAIPKTSTVALLADYAENEGEKDHLLSLIGTTNKERYYDYIINPCRTIINILQEHSSIKIPVNVLYESLPKLQVRYYSISSSSLISPETVSITAVRLEYKTTLGAIRKGIATHFLFNKSQELNSGIPVFIRKSNFRLPKNPQLPVIMIGPGTGIAPFFAFIQERAFKKSNGQPIGPTVLYFGCRNESRDFMYKDELTTYVESGLLTLHTAFSRDQEKKIYVQNRLLENGQEMYELVNNKNAVIYVCGDAKNMAREVNKAWCDIFEKHGSMSQQQAVDKVKQLRSKGRYLEDIWS</sequence>
<organism evidence="20 21">
    <name type="scientific">Rozella allomycis (strain CSF55)</name>
    <dbReference type="NCBI Taxonomy" id="988480"/>
    <lineage>
        <taxon>Eukaryota</taxon>
        <taxon>Fungi</taxon>
        <taxon>Fungi incertae sedis</taxon>
        <taxon>Cryptomycota</taxon>
        <taxon>Cryptomycota incertae sedis</taxon>
        <taxon>Rozella</taxon>
    </lineage>
</organism>
<reference evidence="20 21" key="1">
    <citation type="journal article" date="2013" name="Curr. Biol.">
        <title>Shared signatures of parasitism and phylogenomics unite Cryptomycota and microsporidia.</title>
        <authorList>
            <person name="James T.Y."/>
            <person name="Pelin A."/>
            <person name="Bonen L."/>
            <person name="Ahrendt S."/>
            <person name="Sain D."/>
            <person name="Corradi N."/>
            <person name="Stajich J.E."/>
        </authorList>
    </citation>
    <scope>NUCLEOTIDE SEQUENCE [LARGE SCALE GENOMIC DNA]</scope>
    <source>
        <strain evidence="20 21">CSF55</strain>
    </source>
</reference>
<keyword evidence="10 17" id="KW-1133">Transmembrane helix</keyword>
<dbReference type="InterPro" id="IPR017927">
    <property type="entry name" value="FAD-bd_FR_type"/>
</dbReference>
<keyword evidence="8" id="KW-0521">NADP</keyword>
<dbReference type="SUPFAM" id="SSF52343">
    <property type="entry name" value="Ferredoxin reductase-like, C-terminal NADP-linked domain"/>
    <property type="match status" value="1"/>
</dbReference>
<evidence type="ECO:0000313" key="21">
    <source>
        <dbReference type="Proteomes" id="UP000030755"/>
    </source>
</evidence>
<dbReference type="Pfam" id="PF00175">
    <property type="entry name" value="NAD_binding_1"/>
    <property type="match status" value="1"/>
</dbReference>
<dbReference type="InterPro" id="IPR039261">
    <property type="entry name" value="FNR_nucleotide-bd"/>
</dbReference>
<dbReference type="InterPro" id="IPR008254">
    <property type="entry name" value="Flavodoxin/NO_synth"/>
</dbReference>
<evidence type="ECO:0000256" key="4">
    <source>
        <dbReference type="ARBA" id="ARBA00022643"/>
    </source>
</evidence>
<dbReference type="Gene3D" id="3.40.50.80">
    <property type="entry name" value="Nucleotide-binding domain of ferredoxin-NADP reductase (FNR) module"/>
    <property type="match status" value="1"/>
</dbReference>
<evidence type="ECO:0000256" key="5">
    <source>
        <dbReference type="ARBA" id="ARBA00022692"/>
    </source>
</evidence>
<comment type="cofactor">
    <cofactor evidence="2">
        <name>FAD</name>
        <dbReference type="ChEBI" id="CHEBI:57692"/>
    </cofactor>
</comment>
<keyword evidence="4" id="KW-0288">FMN</keyword>
<dbReference type="GO" id="GO:0010181">
    <property type="term" value="F:FMN binding"/>
    <property type="evidence" value="ECO:0007669"/>
    <property type="project" value="InterPro"/>
</dbReference>
<dbReference type="Gene3D" id="3.40.50.360">
    <property type="match status" value="1"/>
</dbReference>
<accession>A0A075AWH1</accession>
<dbReference type="PIRSF" id="PIRSF000208">
    <property type="entry name" value="P450R"/>
    <property type="match status" value="1"/>
</dbReference>
<protein>
    <recommendedName>
        <fullName evidence="16">NADPH--hemoprotein reductase</fullName>
        <ecNumber evidence="16">1.6.2.4</ecNumber>
    </recommendedName>
</protein>
<dbReference type="InterPro" id="IPR001433">
    <property type="entry name" value="OxRdtase_FAD/NAD-bd"/>
</dbReference>
<dbReference type="Pfam" id="PF00258">
    <property type="entry name" value="Flavodoxin_1"/>
    <property type="match status" value="1"/>
</dbReference>
<dbReference type="OrthoDB" id="1856718at2759"/>
<evidence type="ECO:0000256" key="3">
    <source>
        <dbReference type="ARBA" id="ARBA00022630"/>
    </source>
</evidence>
<feature type="transmembrane region" description="Helical" evidence="17">
    <location>
        <begin position="7"/>
        <end position="24"/>
    </location>
</feature>
<evidence type="ECO:0000313" key="20">
    <source>
        <dbReference type="EMBL" id="EPZ34507.1"/>
    </source>
</evidence>
<dbReference type="Proteomes" id="UP000030755">
    <property type="component" value="Unassembled WGS sequence"/>
</dbReference>
<dbReference type="AlphaFoldDB" id="A0A075AWH1"/>
<name>A0A075AWH1_ROZAC</name>
<comment type="cofactor">
    <cofactor evidence="1">
        <name>FMN</name>
        <dbReference type="ChEBI" id="CHEBI:58210"/>
    </cofactor>
</comment>
<dbReference type="SUPFAM" id="SSF52218">
    <property type="entry name" value="Flavoproteins"/>
    <property type="match status" value="1"/>
</dbReference>
<keyword evidence="7" id="KW-0274">FAD</keyword>
<proteinExistence type="predicted"/>
<keyword evidence="9" id="KW-0444">Lipid biosynthesis</keyword>
<evidence type="ECO:0000256" key="8">
    <source>
        <dbReference type="ARBA" id="ARBA00022857"/>
    </source>
</evidence>
<evidence type="ECO:0000256" key="9">
    <source>
        <dbReference type="ARBA" id="ARBA00022955"/>
    </source>
</evidence>
<dbReference type="PANTHER" id="PTHR19384:SF17">
    <property type="entry name" value="NADPH--CYTOCHROME P450 REDUCTASE"/>
    <property type="match status" value="1"/>
</dbReference>
<dbReference type="Gene3D" id="1.20.990.10">
    <property type="entry name" value="NADPH-cytochrome p450 Reductase, Chain A, domain 3"/>
    <property type="match status" value="1"/>
</dbReference>
<dbReference type="InterPro" id="IPR023173">
    <property type="entry name" value="NADPH_Cyt_P450_Rdtase_alpha"/>
</dbReference>
<dbReference type="Gene3D" id="2.40.30.10">
    <property type="entry name" value="Translation factors"/>
    <property type="match status" value="1"/>
</dbReference>
<evidence type="ECO:0000256" key="2">
    <source>
        <dbReference type="ARBA" id="ARBA00001974"/>
    </source>
</evidence>
<evidence type="ECO:0000256" key="17">
    <source>
        <dbReference type="SAM" id="Phobius"/>
    </source>
</evidence>
<dbReference type="InterPro" id="IPR003097">
    <property type="entry name" value="CysJ-like_FAD-binding"/>
</dbReference>
<dbReference type="PANTHER" id="PTHR19384">
    <property type="entry name" value="NITRIC OXIDE SYNTHASE-RELATED"/>
    <property type="match status" value="1"/>
</dbReference>
<evidence type="ECO:0000256" key="11">
    <source>
        <dbReference type="ARBA" id="ARBA00023002"/>
    </source>
</evidence>
<dbReference type="EC" id="1.6.2.4" evidence="16"/>
<dbReference type="GO" id="GO:0050660">
    <property type="term" value="F:flavin adenine dinucleotide binding"/>
    <property type="evidence" value="ECO:0007669"/>
    <property type="project" value="TreeGrafter"/>
</dbReference>
<keyword evidence="6" id="KW-0256">Endoplasmic reticulum</keyword>
<dbReference type="SUPFAM" id="SSF63380">
    <property type="entry name" value="Riboflavin synthase domain-like"/>
    <property type="match status" value="1"/>
</dbReference>
<dbReference type="GO" id="GO:0005829">
    <property type="term" value="C:cytosol"/>
    <property type="evidence" value="ECO:0007669"/>
    <property type="project" value="TreeGrafter"/>
</dbReference>
<dbReference type="InterPro" id="IPR001094">
    <property type="entry name" value="Flavdoxin-like"/>
</dbReference>
<evidence type="ECO:0000256" key="1">
    <source>
        <dbReference type="ARBA" id="ARBA00001917"/>
    </source>
</evidence>
<keyword evidence="11" id="KW-0560">Oxidoreductase</keyword>
<dbReference type="PRINTS" id="PR00369">
    <property type="entry name" value="FLAVODOXIN"/>
</dbReference>
<feature type="domain" description="FAD-binding FR-type" evidence="19">
    <location>
        <begin position="258"/>
        <end position="494"/>
    </location>
</feature>
<evidence type="ECO:0000256" key="10">
    <source>
        <dbReference type="ARBA" id="ARBA00022989"/>
    </source>
</evidence>
<evidence type="ECO:0000256" key="16">
    <source>
        <dbReference type="ARBA" id="ARBA00023797"/>
    </source>
</evidence>
<evidence type="ECO:0000256" key="15">
    <source>
        <dbReference type="ARBA" id="ARBA00023221"/>
    </source>
</evidence>
<evidence type="ECO:0000256" key="7">
    <source>
        <dbReference type="ARBA" id="ARBA00022827"/>
    </source>
</evidence>
<evidence type="ECO:0000259" key="18">
    <source>
        <dbReference type="PROSITE" id="PS50902"/>
    </source>
</evidence>
<dbReference type="STRING" id="988480.A0A075AWH1"/>
<keyword evidence="21" id="KW-1185">Reference proteome</keyword>
<dbReference type="PROSITE" id="PS50902">
    <property type="entry name" value="FLAVODOXIN_LIKE"/>
    <property type="match status" value="1"/>
</dbReference>
<dbReference type="PROSITE" id="PS51384">
    <property type="entry name" value="FAD_FR"/>
    <property type="match status" value="1"/>
</dbReference>
<feature type="domain" description="Flavodoxin-like" evidence="18">
    <location>
        <begin position="68"/>
        <end position="210"/>
    </location>
</feature>
<keyword evidence="5 17" id="KW-0812">Transmembrane</keyword>
<dbReference type="PRINTS" id="PR00371">
    <property type="entry name" value="FPNCR"/>
</dbReference>
<gene>
    <name evidence="20" type="ORF">O9G_002080</name>
</gene>
<dbReference type="GO" id="GO:0016126">
    <property type="term" value="P:sterol biosynthetic process"/>
    <property type="evidence" value="ECO:0007669"/>
    <property type="project" value="UniProtKB-KW"/>
</dbReference>
<dbReference type="OMA" id="QKRYQRD"/>
<dbReference type="FunFam" id="3.40.50.80:FF:000001">
    <property type="entry name" value="NADPH--cytochrome P450 reductase 1"/>
    <property type="match status" value="1"/>
</dbReference>
<dbReference type="GO" id="GO:0003958">
    <property type="term" value="F:NADPH-hemoprotein reductase activity"/>
    <property type="evidence" value="ECO:0007669"/>
    <property type="project" value="UniProtKB-EC"/>
</dbReference>
<evidence type="ECO:0000256" key="6">
    <source>
        <dbReference type="ARBA" id="ARBA00022824"/>
    </source>
</evidence>
<dbReference type="InterPro" id="IPR001709">
    <property type="entry name" value="Flavoprot_Pyr_Nucl_cyt_Rdtase"/>
</dbReference>
<dbReference type="InterPro" id="IPR023208">
    <property type="entry name" value="P450R"/>
</dbReference>
<evidence type="ECO:0000256" key="12">
    <source>
        <dbReference type="ARBA" id="ARBA00023011"/>
    </source>
</evidence>
<dbReference type="Pfam" id="PF00667">
    <property type="entry name" value="FAD_binding_1"/>
    <property type="match status" value="1"/>
</dbReference>
<keyword evidence="9" id="KW-0443">Lipid metabolism</keyword>
<keyword evidence="9" id="KW-0752">Steroid biosynthesis</keyword>
<dbReference type="HOGENOM" id="CLU_001570_17_3_1"/>
<dbReference type="InterPro" id="IPR029039">
    <property type="entry name" value="Flavoprotein-like_sf"/>
</dbReference>
<dbReference type="EMBL" id="KE560949">
    <property type="protein sequence ID" value="EPZ34507.1"/>
    <property type="molecule type" value="Genomic_DNA"/>
</dbReference>
<dbReference type="InterPro" id="IPR017938">
    <property type="entry name" value="Riboflavin_synthase-like_b-brl"/>
</dbReference>
<evidence type="ECO:0000256" key="13">
    <source>
        <dbReference type="ARBA" id="ARBA00023136"/>
    </source>
</evidence>
<keyword evidence="3" id="KW-0285">Flavoprotein</keyword>